<comment type="caution">
    <text evidence="3">The sequence shown here is derived from an EMBL/GenBank/DDBJ whole genome shotgun (WGS) entry which is preliminary data.</text>
</comment>
<proteinExistence type="predicted"/>
<feature type="region of interest" description="Disordered" evidence="2">
    <location>
        <begin position="196"/>
        <end position="252"/>
    </location>
</feature>
<sequence length="505" mass="53902">MGRYHSESADSERRLTMPRSSSHRGESSRASCQPESTVQRTDDPMPSFTLCTLRREDLPRLDRGVRMCTRGRLEEPSQSEGEEDLCSVTRFDQVYCYLQGDDYPKHFPLDEHLFPLVQSFVPTGWNGPTELLAIERVQMERAILVGRDSILGTCGPEAAIGEAAGEVHPAEGSENAPTPSGVQVVGVVVSTTPGAGEPLLGGSADASAGECSHLPKASGPEAAIGEAAGEVHPAEGSENAPTPSGVQVVGSGPLQATSSGALFEEFGAFSDHGILWPSAPQSVQISDAGGMMESLLGPARSAMEASSPPSIEVVRGFLHRGTLAYHLMGCPRDPWMAVVDSLWGEAKQRHQEEALTANRLKVQELTAEIASVEQESEAFRSRRGDLTGRVETLRAGHACCNDDIAALRRTIEDASNRLAECEAASTALARGVAEGEAEMADIDAIFAYTSFASSSGMPFSFREFIDQGKGIAYYFGLLAKELDLTYYGGLLAKGISVSLPFWFAG</sequence>
<evidence type="ECO:0000313" key="4">
    <source>
        <dbReference type="Proteomes" id="UP000652761"/>
    </source>
</evidence>
<protein>
    <submittedName>
        <fullName evidence="3">Uncharacterized protein</fullName>
    </submittedName>
</protein>
<gene>
    <name evidence="3" type="ORF">Taro_032389</name>
</gene>
<accession>A0A843W3S4</accession>
<dbReference type="Gene3D" id="1.20.5.340">
    <property type="match status" value="1"/>
</dbReference>
<keyword evidence="1" id="KW-0175">Coiled coil</keyword>
<organism evidence="3 4">
    <name type="scientific">Colocasia esculenta</name>
    <name type="common">Wild taro</name>
    <name type="synonym">Arum esculentum</name>
    <dbReference type="NCBI Taxonomy" id="4460"/>
    <lineage>
        <taxon>Eukaryota</taxon>
        <taxon>Viridiplantae</taxon>
        <taxon>Streptophyta</taxon>
        <taxon>Embryophyta</taxon>
        <taxon>Tracheophyta</taxon>
        <taxon>Spermatophyta</taxon>
        <taxon>Magnoliopsida</taxon>
        <taxon>Liliopsida</taxon>
        <taxon>Araceae</taxon>
        <taxon>Aroideae</taxon>
        <taxon>Colocasieae</taxon>
        <taxon>Colocasia</taxon>
    </lineage>
</organism>
<evidence type="ECO:0000256" key="2">
    <source>
        <dbReference type="SAM" id="MobiDB-lite"/>
    </source>
</evidence>
<name>A0A843W3S4_COLES</name>
<feature type="compositionally biased region" description="Low complexity" evidence="2">
    <location>
        <begin position="217"/>
        <end position="230"/>
    </location>
</feature>
<feature type="coiled-coil region" evidence="1">
    <location>
        <begin position="355"/>
        <end position="424"/>
    </location>
</feature>
<evidence type="ECO:0000313" key="3">
    <source>
        <dbReference type="EMBL" id="MQL99664.1"/>
    </source>
</evidence>
<keyword evidence="4" id="KW-1185">Reference proteome</keyword>
<dbReference type="EMBL" id="NMUH01002389">
    <property type="protein sequence ID" value="MQL99664.1"/>
    <property type="molecule type" value="Genomic_DNA"/>
</dbReference>
<feature type="region of interest" description="Disordered" evidence="2">
    <location>
        <begin position="1"/>
        <end position="48"/>
    </location>
</feature>
<reference evidence="3" key="1">
    <citation type="submission" date="2017-07" db="EMBL/GenBank/DDBJ databases">
        <title>Taro Niue Genome Assembly and Annotation.</title>
        <authorList>
            <person name="Atibalentja N."/>
            <person name="Keating K."/>
            <person name="Fields C.J."/>
        </authorList>
    </citation>
    <scope>NUCLEOTIDE SEQUENCE</scope>
    <source>
        <strain evidence="3">Niue_2</strain>
        <tissue evidence="3">Leaf</tissue>
    </source>
</reference>
<feature type="compositionally biased region" description="Basic and acidic residues" evidence="2">
    <location>
        <begin position="1"/>
        <end position="15"/>
    </location>
</feature>
<dbReference type="Proteomes" id="UP000652761">
    <property type="component" value="Unassembled WGS sequence"/>
</dbReference>
<evidence type="ECO:0000256" key="1">
    <source>
        <dbReference type="SAM" id="Coils"/>
    </source>
</evidence>
<dbReference type="AlphaFoldDB" id="A0A843W3S4"/>